<dbReference type="GO" id="GO:0016787">
    <property type="term" value="F:hydrolase activity"/>
    <property type="evidence" value="ECO:0007669"/>
    <property type="project" value="UniProtKB-KW"/>
</dbReference>
<dbReference type="SUPFAM" id="SSF48208">
    <property type="entry name" value="Six-hairpin glycosidases"/>
    <property type="match status" value="1"/>
</dbReference>
<proteinExistence type="predicted"/>
<name>A0A4V1CAU8_9PSED</name>
<reference evidence="1 2" key="1">
    <citation type="journal article" date="2019" name="Front. Microbiol.">
        <title>In silico and Genetic Analyses of Cyclic Lipopeptide Synthetic Gene Clusters in Pseudomonas sp. 11K1.</title>
        <authorList>
            <person name="Zhao H."/>
            <person name="Liu Y.P."/>
            <person name="Zhang L.Q."/>
        </authorList>
    </citation>
    <scope>NUCLEOTIDE SEQUENCE [LARGE SCALE GENOMIC DNA]</scope>
    <source>
        <strain evidence="1 2">11K1</strain>
    </source>
</reference>
<sequence length="360" mass="39233">MNLAQAWQEPLRLDETYRAIAAILRRMEQIQASCAQGFPLYCTGADSHWKVSAGGSWLGGFWAGMWWLRAHRSALLDDRRQARRITERLRDKLGSATHHRSLIFHYGAGLGSCLLDDAMAHELAEQAVLELARAFDPLLGCIALGRDMGGGEQGDQRLSIDPLAATLQLFSRRADPRLLSLGRQQLQASFRGCAAGDGAWSSQACHENGQWRADDRPGNWSRGQAWAMLGLSVGARLYGAPYQQDAVQACQYWQRSRGVDAPFNRLSEPQGPDDPCAAAMASLALLGLASQVPAGEVLHHQVGAQLAAIIRGGDFHEGRFVGHCYRTSAAEEQKVESACGSFFLLAALLAWAGELDPNVI</sequence>
<dbReference type="GO" id="GO:0005975">
    <property type="term" value="P:carbohydrate metabolic process"/>
    <property type="evidence" value="ECO:0007669"/>
    <property type="project" value="InterPro"/>
</dbReference>
<dbReference type="RefSeq" id="WP_135845678.1">
    <property type="nucleotide sequence ID" value="NZ_CP035088.1"/>
</dbReference>
<dbReference type="InterPro" id="IPR008928">
    <property type="entry name" value="6-hairpin_glycosidase_sf"/>
</dbReference>
<protein>
    <submittedName>
        <fullName evidence="1">Glucuronyl hydrolase</fullName>
    </submittedName>
</protein>
<dbReference type="Proteomes" id="UP000296468">
    <property type="component" value="Chromosome"/>
</dbReference>
<keyword evidence="1" id="KW-0378">Hydrolase</keyword>
<evidence type="ECO:0000313" key="1">
    <source>
        <dbReference type="EMBL" id="QBZ90154.1"/>
    </source>
</evidence>
<dbReference type="InterPro" id="IPR012341">
    <property type="entry name" value="6hp_glycosidase-like_sf"/>
</dbReference>
<dbReference type="AlphaFoldDB" id="A0A4V1CAU8"/>
<dbReference type="KEGG" id="pvk:EPZ47_16015"/>
<organism evidence="1 2">
    <name type="scientific">Pseudomonas viciae</name>
    <dbReference type="NCBI Taxonomy" id="2505979"/>
    <lineage>
        <taxon>Bacteria</taxon>
        <taxon>Pseudomonadati</taxon>
        <taxon>Pseudomonadota</taxon>
        <taxon>Gammaproteobacteria</taxon>
        <taxon>Pseudomonadales</taxon>
        <taxon>Pseudomonadaceae</taxon>
        <taxon>Pseudomonas</taxon>
    </lineage>
</organism>
<accession>A0A4V1CAU8</accession>
<dbReference type="Gene3D" id="1.50.10.10">
    <property type="match status" value="1"/>
</dbReference>
<evidence type="ECO:0000313" key="2">
    <source>
        <dbReference type="Proteomes" id="UP000296468"/>
    </source>
</evidence>
<dbReference type="OrthoDB" id="428577at2"/>
<dbReference type="EMBL" id="CP035088">
    <property type="protein sequence ID" value="QBZ90154.1"/>
    <property type="molecule type" value="Genomic_DNA"/>
</dbReference>
<gene>
    <name evidence="1" type="ORF">EPZ47_16015</name>
</gene>